<keyword evidence="5" id="KW-1185">Reference proteome</keyword>
<feature type="chain" id="PRO_5012203289" evidence="3">
    <location>
        <begin position="19"/>
        <end position="344"/>
    </location>
</feature>
<dbReference type="OrthoDB" id="7250553at2"/>
<dbReference type="InterPro" id="IPR005064">
    <property type="entry name" value="BUG"/>
</dbReference>
<dbReference type="PIRSF" id="PIRSF017082">
    <property type="entry name" value="YflP"/>
    <property type="match status" value="1"/>
</dbReference>
<name>A0A2C6ZAR9_9PROT</name>
<feature type="signal peptide" evidence="3">
    <location>
        <begin position="1"/>
        <end position="18"/>
    </location>
</feature>
<feature type="region of interest" description="Disordered" evidence="2">
    <location>
        <begin position="27"/>
        <end position="47"/>
    </location>
</feature>
<protein>
    <submittedName>
        <fullName evidence="4">Recombinase RecA</fullName>
    </submittedName>
</protein>
<dbReference type="RefSeq" id="WP_099094832.1">
    <property type="nucleotide sequence ID" value="NZ_PDNU01000008.1"/>
</dbReference>
<proteinExistence type="inferred from homology"/>
<dbReference type="SUPFAM" id="SSF53850">
    <property type="entry name" value="Periplasmic binding protein-like II"/>
    <property type="match status" value="1"/>
</dbReference>
<comment type="caution">
    <text evidence="4">The sequence shown here is derived from an EMBL/GenBank/DDBJ whole genome shotgun (WGS) entry which is preliminary data.</text>
</comment>
<evidence type="ECO:0000256" key="1">
    <source>
        <dbReference type="ARBA" id="ARBA00006987"/>
    </source>
</evidence>
<evidence type="ECO:0000313" key="4">
    <source>
        <dbReference type="EMBL" id="PHK95601.1"/>
    </source>
</evidence>
<dbReference type="InterPro" id="IPR042100">
    <property type="entry name" value="Bug_dom1"/>
</dbReference>
<dbReference type="Gene3D" id="3.40.190.10">
    <property type="entry name" value="Periplasmic binding protein-like II"/>
    <property type="match status" value="1"/>
</dbReference>
<evidence type="ECO:0000313" key="5">
    <source>
        <dbReference type="Proteomes" id="UP000223527"/>
    </source>
</evidence>
<organism evidence="4 5">
    <name type="scientific">Teichococcus rhizosphaerae</name>
    <dbReference type="NCBI Taxonomy" id="1335062"/>
    <lineage>
        <taxon>Bacteria</taxon>
        <taxon>Pseudomonadati</taxon>
        <taxon>Pseudomonadota</taxon>
        <taxon>Alphaproteobacteria</taxon>
        <taxon>Acetobacterales</taxon>
        <taxon>Roseomonadaceae</taxon>
        <taxon>Roseomonas</taxon>
    </lineage>
</organism>
<dbReference type="PANTHER" id="PTHR42928">
    <property type="entry name" value="TRICARBOXYLATE-BINDING PROTEIN"/>
    <property type="match status" value="1"/>
</dbReference>
<comment type="similarity">
    <text evidence="1">Belongs to the UPF0065 (bug) family.</text>
</comment>
<dbReference type="Gene3D" id="3.40.190.150">
    <property type="entry name" value="Bordetella uptake gene, domain 1"/>
    <property type="match status" value="1"/>
</dbReference>
<dbReference type="CDD" id="cd07012">
    <property type="entry name" value="PBP2_Bug_TTT"/>
    <property type="match status" value="1"/>
</dbReference>
<dbReference type="Pfam" id="PF03401">
    <property type="entry name" value="TctC"/>
    <property type="match status" value="1"/>
</dbReference>
<dbReference type="PANTHER" id="PTHR42928:SF5">
    <property type="entry name" value="BLR1237 PROTEIN"/>
    <property type="match status" value="1"/>
</dbReference>
<accession>A0A2C6ZAR9</accession>
<evidence type="ECO:0000256" key="3">
    <source>
        <dbReference type="SAM" id="SignalP"/>
    </source>
</evidence>
<keyword evidence="3" id="KW-0732">Signal</keyword>
<gene>
    <name evidence="4" type="ORF">CR162_07040</name>
</gene>
<dbReference type="Proteomes" id="UP000223527">
    <property type="component" value="Unassembled WGS sequence"/>
</dbReference>
<reference evidence="4 5" key="1">
    <citation type="submission" date="2017-10" db="EMBL/GenBank/DDBJ databases">
        <authorList>
            <person name="Banno H."/>
            <person name="Chua N.-H."/>
        </authorList>
    </citation>
    <scope>NUCLEOTIDE SEQUENCE [LARGE SCALE GENOMIC DNA]</scope>
    <source>
        <strain evidence="4 5">YW11</strain>
    </source>
</reference>
<sequence>MPSRRGLLACLLPLPALASPALIQPAKAQPATAQPDAGQAGQGASGWPGARPIEIIVPYPPAGGIDIMARLAVKHLPNHLPGARFIVTNRAGAGGQTGNEAIFAARPDGHTLGAIATLSFSSIPLERPARWKVEEFTYLAQIVEDPGAFWVRADSPLRSLADLRDAARRAREAVSVGSAAGIGSDDHQLLLAFEEAAGVRALHAPYNGTAPVIRDLLGGQLDVASYNLSEGIALLREGRTRCLGAAAPERWSAMPEVPTFREQGFAVVSGSARGFVAPPGLPEEIASALVAAFRATLADPAFLEEAARLNLPMRLLTGAEYRANALREAETVRELFRRRPWSNG</sequence>
<dbReference type="EMBL" id="PDNU01000008">
    <property type="protein sequence ID" value="PHK95601.1"/>
    <property type="molecule type" value="Genomic_DNA"/>
</dbReference>
<dbReference type="AlphaFoldDB" id="A0A2C6ZAR9"/>
<evidence type="ECO:0000256" key="2">
    <source>
        <dbReference type="SAM" id="MobiDB-lite"/>
    </source>
</evidence>
<feature type="compositionally biased region" description="Low complexity" evidence="2">
    <location>
        <begin position="27"/>
        <end position="39"/>
    </location>
</feature>